<dbReference type="OrthoDB" id="784582at2"/>
<dbReference type="RefSeq" id="WP_093141647.1">
    <property type="nucleotide sequence ID" value="NZ_FOXF01000015.1"/>
</dbReference>
<dbReference type="InterPro" id="IPR050298">
    <property type="entry name" value="Gram-neg_bact_OMP"/>
</dbReference>
<feature type="signal peptide" evidence="2">
    <location>
        <begin position="1"/>
        <end position="20"/>
    </location>
</feature>
<evidence type="ECO:0000313" key="4">
    <source>
        <dbReference type="Proteomes" id="UP000243745"/>
    </source>
</evidence>
<protein>
    <submittedName>
        <fullName evidence="3">Outer membrane protein N</fullName>
    </submittedName>
</protein>
<organism evidence="3 4">
    <name type="scientific">Ruminobacter amylophilus</name>
    <dbReference type="NCBI Taxonomy" id="867"/>
    <lineage>
        <taxon>Bacteria</taxon>
        <taxon>Pseudomonadati</taxon>
        <taxon>Pseudomonadota</taxon>
        <taxon>Gammaproteobacteria</taxon>
        <taxon>Aeromonadales</taxon>
        <taxon>Succinivibrionaceae</taxon>
        <taxon>Ruminobacter</taxon>
    </lineage>
</organism>
<reference evidence="3 4" key="1">
    <citation type="submission" date="2016-10" db="EMBL/GenBank/DDBJ databases">
        <authorList>
            <person name="Varghese N."/>
            <person name="Submissions S."/>
        </authorList>
    </citation>
    <scope>NUCLEOTIDE SEQUENCE [LARGE SCALE GENOMIC DNA]</scope>
    <source>
        <strain evidence="3 4">DSM 1361</strain>
    </source>
</reference>
<evidence type="ECO:0000313" key="3">
    <source>
        <dbReference type="EMBL" id="SFP31728.1"/>
    </source>
</evidence>
<evidence type="ECO:0000256" key="1">
    <source>
        <dbReference type="ARBA" id="ARBA00022729"/>
    </source>
</evidence>
<sequence>MRLPLVTAVTLGLLSGSAQAVNVYSDNGTDLSIFGRFEGGFYNRAANETRDHNQKSGASVEGEARIGVSASTTLVTNIKGIAFGEWEVASESSENGHFNTRYAYTGFDLCQYGTLVFGQGDTAKYITVGMTDVFEHYGNTSNSYWELGGRQEGQIMYVNAVGGYTLGFSYQTPRSGMAEHLNHDTRVKQDLDVNAGYAVALAYNWQDGPAESLAFSLAYDWYDFHQSPAGDRHSFSSGISYGHLNDGLYTAFVYSRDKYQREDHHMSGYEGVLGYTMENGLGFTAGYGYYGYENNRREVSEITGQVAYHFTPAFMAYAEGRFGLGRVDYPAEENHQHEAYMINLQYNF</sequence>
<dbReference type="PANTHER" id="PTHR34501">
    <property type="entry name" value="PROTEIN YDDL-RELATED"/>
    <property type="match status" value="1"/>
</dbReference>
<name>A0A662ZGR8_9GAMM</name>
<proteinExistence type="predicted"/>
<keyword evidence="4" id="KW-1185">Reference proteome</keyword>
<keyword evidence="1 2" id="KW-0732">Signal</keyword>
<gene>
    <name evidence="3" type="ORF">SAMN02910344_01064</name>
</gene>
<evidence type="ECO:0000256" key="2">
    <source>
        <dbReference type="SAM" id="SignalP"/>
    </source>
</evidence>
<dbReference type="GO" id="GO:0015288">
    <property type="term" value="F:porin activity"/>
    <property type="evidence" value="ECO:0007669"/>
    <property type="project" value="InterPro"/>
</dbReference>
<dbReference type="AlphaFoldDB" id="A0A662ZGR8"/>
<feature type="chain" id="PRO_5024948892" evidence="2">
    <location>
        <begin position="21"/>
        <end position="348"/>
    </location>
</feature>
<dbReference type="PANTHER" id="PTHR34501:SF2">
    <property type="entry name" value="OUTER MEMBRANE PORIN F-RELATED"/>
    <property type="match status" value="1"/>
</dbReference>
<dbReference type="Gene3D" id="2.40.160.10">
    <property type="entry name" value="Porin"/>
    <property type="match status" value="1"/>
</dbReference>
<dbReference type="GO" id="GO:0009279">
    <property type="term" value="C:cell outer membrane"/>
    <property type="evidence" value="ECO:0007669"/>
    <property type="project" value="UniProtKB-SubCell"/>
</dbReference>
<dbReference type="SUPFAM" id="SSF56935">
    <property type="entry name" value="Porins"/>
    <property type="match status" value="1"/>
</dbReference>
<accession>A0A662ZGR8</accession>
<dbReference type="Proteomes" id="UP000243745">
    <property type="component" value="Unassembled WGS sequence"/>
</dbReference>
<dbReference type="EMBL" id="FOXF01000015">
    <property type="protein sequence ID" value="SFP31728.1"/>
    <property type="molecule type" value="Genomic_DNA"/>
</dbReference>
<dbReference type="InterPro" id="IPR023614">
    <property type="entry name" value="Porin_dom_sf"/>
</dbReference>